<comment type="caution">
    <text evidence="3">The sequence shown here is derived from an EMBL/GenBank/DDBJ whole genome shotgun (WGS) entry which is preliminary data.</text>
</comment>
<protein>
    <recommendedName>
        <fullName evidence="2">DUF1023 domain-containing protein</fullName>
    </recommendedName>
</protein>
<evidence type="ECO:0000313" key="3">
    <source>
        <dbReference type="EMBL" id="GAA3804394.1"/>
    </source>
</evidence>
<keyword evidence="1" id="KW-0175">Coiled coil</keyword>
<feature type="coiled-coil region" evidence="1">
    <location>
        <begin position="78"/>
        <end position="112"/>
    </location>
</feature>
<organism evidence="3 4">
    <name type="scientific">Nocardioides panacisoli</name>
    <dbReference type="NCBI Taxonomy" id="627624"/>
    <lineage>
        <taxon>Bacteria</taxon>
        <taxon>Bacillati</taxon>
        <taxon>Actinomycetota</taxon>
        <taxon>Actinomycetes</taxon>
        <taxon>Propionibacteriales</taxon>
        <taxon>Nocardioidaceae</taxon>
        <taxon>Nocardioides</taxon>
    </lineage>
</organism>
<evidence type="ECO:0000313" key="4">
    <source>
        <dbReference type="Proteomes" id="UP001501821"/>
    </source>
</evidence>
<gene>
    <name evidence="3" type="ORF">GCM10022242_04620</name>
</gene>
<dbReference type="InterPro" id="IPR029058">
    <property type="entry name" value="AB_hydrolase_fold"/>
</dbReference>
<sequence>MAAIVLPAEVGPFRRMQSTSQGAAQLAGDLRAVTTDVKEVQAWAQGSSSTDWAGEAQQSAVSARARFAVRLDGGEAALDGAVVAADRFEDRLRRLENERIALERERTDLGEDIETVRSAIAHAGESTDLTGLERIAARLRHRAGTLVADISAWETRYQAAEDDFVTALQAVDTVGEGRAAARAPGRLDPTDLLHQLSQRVGDPAALAAWWRTLTRAQRECLVTEAPHLLGNADGIPVTARDQANRAYLGGRLDYLGRRERDGQLTDAERAELEKDRRLADLVDRYSAPDPDTGGQQLFVIGFRPDDYSGDGGVVVSLGNPDTADHVATYVPGTTSEGGDLSGFDRIDTLHDTMVDEGRGSVATILWDDYDAPSADSFTDVHELADIGGVVSTDDARVGGERLADFVDGLRATDRGAPEDLTLIGHSYGATTAAYAAQDGAAADQYVLLGSPGAPAPTAGQLTHGDVYVGAADYDPVSLLGLGSRGGVGALGYDPAQESFGATRFDVAPGSYRVEDLLHNHTSYFGGRSLDNITDIATGGDPTVDAGRAAGGDGSYQNLSELLAGSTTSSGGEWLFDRGKDLADDIGHFGDSLLHLARPHP</sequence>
<dbReference type="Gene3D" id="3.40.50.1820">
    <property type="entry name" value="alpha/beta hydrolase"/>
    <property type="match status" value="1"/>
</dbReference>
<dbReference type="Pfam" id="PF06259">
    <property type="entry name" value="Abhydrolase_8"/>
    <property type="match status" value="1"/>
</dbReference>
<evidence type="ECO:0000256" key="1">
    <source>
        <dbReference type="SAM" id="Coils"/>
    </source>
</evidence>
<dbReference type="SUPFAM" id="SSF53474">
    <property type="entry name" value="alpha/beta-Hydrolases"/>
    <property type="match status" value="1"/>
</dbReference>
<dbReference type="InterPro" id="IPR010427">
    <property type="entry name" value="DUF1023"/>
</dbReference>
<dbReference type="EMBL" id="BAABAH010000001">
    <property type="protein sequence ID" value="GAA3804394.1"/>
    <property type="molecule type" value="Genomic_DNA"/>
</dbReference>
<evidence type="ECO:0000259" key="2">
    <source>
        <dbReference type="Pfam" id="PF06259"/>
    </source>
</evidence>
<proteinExistence type="predicted"/>
<feature type="domain" description="DUF1023" evidence="2">
    <location>
        <begin position="309"/>
        <end position="477"/>
    </location>
</feature>
<dbReference type="Proteomes" id="UP001501821">
    <property type="component" value="Unassembled WGS sequence"/>
</dbReference>
<keyword evidence="4" id="KW-1185">Reference proteome</keyword>
<reference evidence="4" key="1">
    <citation type="journal article" date="2019" name="Int. J. Syst. Evol. Microbiol.">
        <title>The Global Catalogue of Microorganisms (GCM) 10K type strain sequencing project: providing services to taxonomists for standard genome sequencing and annotation.</title>
        <authorList>
            <consortium name="The Broad Institute Genomics Platform"/>
            <consortium name="The Broad Institute Genome Sequencing Center for Infectious Disease"/>
            <person name="Wu L."/>
            <person name="Ma J."/>
        </authorList>
    </citation>
    <scope>NUCLEOTIDE SEQUENCE [LARGE SCALE GENOMIC DNA]</scope>
    <source>
        <strain evidence="4">JCM 16953</strain>
    </source>
</reference>
<name>A0ABP7HU33_9ACTN</name>
<accession>A0ABP7HU33</accession>
<dbReference type="RefSeq" id="WP_344772173.1">
    <property type="nucleotide sequence ID" value="NZ_BAABAH010000001.1"/>
</dbReference>